<protein>
    <recommendedName>
        <fullName evidence="1">Tox-MPTase4 domain-containing protein</fullName>
    </recommendedName>
</protein>
<dbReference type="RefSeq" id="WP_098604355.1">
    <property type="nucleotide sequence ID" value="NZ_JANIOB010000014.1"/>
</dbReference>
<feature type="domain" description="Tox-MPTase4" evidence="1">
    <location>
        <begin position="45"/>
        <end position="176"/>
    </location>
</feature>
<evidence type="ECO:0000313" key="2">
    <source>
        <dbReference type="EMBL" id="MDR4328385.1"/>
    </source>
</evidence>
<organism evidence="2 3">
    <name type="scientific">Bacillus pseudomycoides</name>
    <dbReference type="NCBI Taxonomy" id="64104"/>
    <lineage>
        <taxon>Bacteria</taxon>
        <taxon>Bacillati</taxon>
        <taxon>Bacillota</taxon>
        <taxon>Bacilli</taxon>
        <taxon>Bacillales</taxon>
        <taxon>Bacillaceae</taxon>
        <taxon>Bacillus</taxon>
        <taxon>Bacillus cereus group</taxon>
    </lineage>
</organism>
<evidence type="ECO:0000313" key="3">
    <source>
        <dbReference type="Proteomes" id="UP001248134"/>
    </source>
</evidence>
<dbReference type="AlphaFoldDB" id="A0AAJ1Z335"/>
<dbReference type="InterPro" id="IPR028912">
    <property type="entry name" value="Tox-MPTase4_dom"/>
</dbReference>
<dbReference type="Pfam" id="PF15640">
    <property type="entry name" value="Tox-MPTase4"/>
    <property type="match status" value="1"/>
</dbReference>
<sequence>MGNEPVLEKKSAEVFEGLNLKSDAKDLELKESTKGTDNLDFKEWEEMHVGGQTRLTADGLRIMSIRDLKEFKKDMNEIGIKVILDKKEGILPRNVAGGFDPYTEQMVLRTDASLLSALHESYHAKQFRELGQENYLKQSRSEREEYVYNEIMKNKEKFIAEEIYEAQRYIFFIRNKQWPLPNWKGYEK</sequence>
<accession>A0AAJ1Z335</accession>
<dbReference type="EMBL" id="VLYX01000030">
    <property type="protein sequence ID" value="MDR4328385.1"/>
    <property type="molecule type" value="Genomic_DNA"/>
</dbReference>
<dbReference type="Proteomes" id="UP001248134">
    <property type="component" value="Unassembled WGS sequence"/>
</dbReference>
<name>A0AAJ1Z335_9BACI</name>
<comment type="caution">
    <text evidence="2">The sequence shown here is derived from an EMBL/GenBank/DDBJ whole genome shotgun (WGS) entry which is preliminary data.</text>
</comment>
<evidence type="ECO:0000259" key="1">
    <source>
        <dbReference type="Pfam" id="PF15640"/>
    </source>
</evidence>
<gene>
    <name evidence="2" type="ORF">FOS08_21480</name>
</gene>
<reference evidence="2" key="1">
    <citation type="submission" date="2019-07" db="EMBL/GenBank/DDBJ databases">
        <title>Phylogenomic Reclassification of ATCC Bacillus Strains and Various Taxa within the Genus Bacillus.</title>
        <authorList>
            <person name="Riojas M.A."/>
            <person name="Frank A.M."/>
            <person name="Fenn S.L."/>
            <person name="King S.P."/>
            <person name="Brower S.M."/>
            <person name="Hazbon M.H."/>
        </authorList>
    </citation>
    <scope>NUCLEOTIDE SEQUENCE</scope>
    <source>
        <strain evidence="2">NR-12239</strain>
    </source>
</reference>
<proteinExistence type="predicted"/>